<gene>
    <name evidence="2" type="ORF">B0H63DRAFT_537746</name>
</gene>
<protein>
    <submittedName>
        <fullName evidence="2">Uncharacterized protein</fullName>
    </submittedName>
</protein>
<evidence type="ECO:0000256" key="1">
    <source>
        <dbReference type="SAM" id="SignalP"/>
    </source>
</evidence>
<dbReference type="AlphaFoldDB" id="A0AAE0NY03"/>
<evidence type="ECO:0000313" key="3">
    <source>
        <dbReference type="Proteomes" id="UP001285441"/>
    </source>
</evidence>
<evidence type="ECO:0000313" key="2">
    <source>
        <dbReference type="EMBL" id="KAK3389705.1"/>
    </source>
</evidence>
<accession>A0AAE0NY03</accession>
<name>A0AAE0NY03_9PEZI</name>
<organism evidence="2 3">
    <name type="scientific">Podospora didyma</name>
    <dbReference type="NCBI Taxonomy" id="330526"/>
    <lineage>
        <taxon>Eukaryota</taxon>
        <taxon>Fungi</taxon>
        <taxon>Dikarya</taxon>
        <taxon>Ascomycota</taxon>
        <taxon>Pezizomycotina</taxon>
        <taxon>Sordariomycetes</taxon>
        <taxon>Sordariomycetidae</taxon>
        <taxon>Sordariales</taxon>
        <taxon>Podosporaceae</taxon>
        <taxon>Podospora</taxon>
    </lineage>
</organism>
<feature type="signal peptide" evidence="1">
    <location>
        <begin position="1"/>
        <end position="20"/>
    </location>
</feature>
<proteinExistence type="predicted"/>
<keyword evidence="1" id="KW-0732">Signal</keyword>
<keyword evidence="3" id="KW-1185">Reference proteome</keyword>
<dbReference type="EMBL" id="JAULSW010000002">
    <property type="protein sequence ID" value="KAK3389705.1"/>
    <property type="molecule type" value="Genomic_DNA"/>
</dbReference>
<comment type="caution">
    <text evidence="2">The sequence shown here is derived from an EMBL/GenBank/DDBJ whole genome shotgun (WGS) entry which is preliminary data.</text>
</comment>
<feature type="chain" id="PRO_5041982953" evidence="1">
    <location>
        <begin position="21"/>
        <end position="108"/>
    </location>
</feature>
<reference evidence="2" key="2">
    <citation type="submission" date="2023-06" db="EMBL/GenBank/DDBJ databases">
        <authorList>
            <consortium name="Lawrence Berkeley National Laboratory"/>
            <person name="Haridas S."/>
            <person name="Hensen N."/>
            <person name="Bonometti L."/>
            <person name="Westerberg I."/>
            <person name="Brannstrom I.O."/>
            <person name="Guillou S."/>
            <person name="Cros-Aarteil S."/>
            <person name="Calhoun S."/>
            <person name="Kuo A."/>
            <person name="Mondo S."/>
            <person name="Pangilinan J."/>
            <person name="Riley R."/>
            <person name="LaButti K."/>
            <person name="Andreopoulos B."/>
            <person name="Lipzen A."/>
            <person name="Chen C."/>
            <person name="Yanf M."/>
            <person name="Daum C."/>
            <person name="Ng V."/>
            <person name="Clum A."/>
            <person name="Steindorff A."/>
            <person name="Ohm R."/>
            <person name="Martin F."/>
            <person name="Silar P."/>
            <person name="Natvig D."/>
            <person name="Lalanne C."/>
            <person name="Gautier V."/>
            <person name="Ament-velasquez S.L."/>
            <person name="Kruys A."/>
            <person name="Hutchinson M.I."/>
            <person name="Powell A.J."/>
            <person name="Barry K."/>
            <person name="Miller A.N."/>
            <person name="Grigoriev I.V."/>
            <person name="Debuchy R."/>
            <person name="Gladieux P."/>
            <person name="Thoren M.H."/>
            <person name="Johannesson H."/>
        </authorList>
    </citation>
    <scope>NUCLEOTIDE SEQUENCE</scope>
    <source>
        <strain evidence="2">CBS 232.78</strain>
    </source>
</reference>
<sequence>MTKIFKILLVAAAAAMSVTALPGLFNRNTAADMLQVRNSAALPMRDDIREYPAPLARSVAQELAELEAREPAKKNCDGKCNCGSGCSCSGCAAATKEVDGKQGMRRPP</sequence>
<reference evidence="2" key="1">
    <citation type="journal article" date="2023" name="Mol. Phylogenet. Evol.">
        <title>Genome-scale phylogeny and comparative genomics of the fungal order Sordariales.</title>
        <authorList>
            <person name="Hensen N."/>
            <person name="Bonometti L."/>
            <person name="Westerberg I."/>
            <person name="Brannstrom I.O."/>
            <person name="Guillou S."/>
            <person name="Cros-Aarteil S."/>
            <person name="Calhoun S."/>
            <person name="Haridas S."/>
            <person name="Kuo A."/>
            <person name="Mondo S."/>
            <person name="Pangilinan J."/>
            <person name="Riley R."/>
            <person name="LaButti K."/>
            <person name="Andreopoulos B."/>
            <person name="Lipzen A."/>
            <person name="Chen C."/>
            <person name="Yan M."/>
            <person name="Daum C."/>
            <person name="Ng V."/>
            <person name="Clum A."/>
            <person name="Steindorff A."/>
            <person name="Ohm R.A."/>
            <person name="Martin F."/>
            <person name="Silar P."/>
            <person name="Natvig D.O."/>
            <person name="Lalanne C."/>
            <person name="Gautier V."/>
            <person name="Ament-Velasquez S.L."/>
            <person name="Kruys A."/>
            <person name="Hutchinson M.I."/>
            <person name="Powell A.J."/>
            <person name="Barry K."/>
            <person name="Miller A.N."/>
            <person name="Grigoriev I.V."/>
            <person name="Debuchy R."/>
            <person name="Gladieux P."/>
            <person name="Hiltunen Thoren M."/>
            <person name="Johannesson H."/>
        </authorList>
    </citation>
    <scope>NUCLEOTIDE SEQUENCE</scope>
    <source>
        <strain evidence="2">CBS 232.78</strain>
    </source>
</reference>
<dbReference type="Proteomes" id="UP001285441">
    <property type="component" value="Unassembled WGS sequence"/>
</dbReference>